<reference evidence="3" key="1">
    <citation type="submission" date="2020-05" db="EMBL/GenBank/DDBJ databases">
        <title>Phylogenomic resolution of chytrid fungi.</title>
        <authorList>
            <person name="Stajich J.E."/>
            <person name="Amses K."/>
            <person name="Simmons R."/>
            <person name="Seto K."/>
            <person name="Myers J."/>
            <person name="Bonds A."/>
            <person name="Quandt C.A."/>
            <person name="Barry K."/>
            <person name="Liu P."/>
            <person name="Grigoriev I."/>
            <person name="Longcore J.E."/>
            <person name="James T.Y."/>
        </authorList>
    </citation>
    <scope>NUCLEOTIDE SEQUENCE</scope>
    <source>
        <strain evidence="3">JEL0513</strain>
    </source>
</reference>
<feature type="compositionally biased region" description="Low complexity" evidence="2">
    <location>
        <begin position="411"/>
        <end position="425"/>
    </location>
</feature>
<organism evidence="3 4">
    <name type="scientific">Physocladia obscura</name>
    <dbReference type="NCBI Taxonomy" id="109957"/>
    <lineage>
        <taxon>Eukaryota</taxon>
        <taxon>Fungi</taxon>
        <taxon>Fungi incertae sedis</taxon>
        <taxon>Chytridiomycota</taxon>
        <taxon>Chytridiomycota incertae sedis</taxon>
        <taxon>Chytridiomycetes</taxon>
        <taxon>Chytridiales</taxon>
        <taxon>Chytriomycetaceae</taxon>
        <taxon>Physocladia</taxon>
    </lineage>
</organism>
<proteinExistence type="predicted"/>
<sequence length="450" mass="48398">MDTLAATLVDKAAGLRATLIEGGNANEAAAAAAAIVGLADRLKSGAAKAKELADKTHADLVALHAKLADAESRAAIVTAQLDSTSADLNATRSSLSGLEEETYALSKQVSTLSKENRTLVKKNADLEAVLKEEAGTQEILTKEIKEKEESLRDVIKMQKLPNRESRVSLAPRPSFNRTLSPPSSLSEIDRRRSSNIQDDVAMRILKAEVVQKEAVIRGLEDQVASLQKTTQEAILRFTQAQTHISTLTSDISELEQENAHLLEETESYNILLQTKTANGKFLSETPLMQKLNSETSLGDEIAAKRRSAGGGDYELEFDLESPNEKKLKSEVKALTLYIEKILSKVMTSPHLEDVLVKKEENPYMKDDIDEASTASSRSSQQRNNRGSILVTAANVAVELVRSVSQAGKRMSTNSGFGPSPSNSGSPVPPMPPVPHIPSFGSGGSGGAVEE</sequence>
<keyword evidence="1" id="KW-0175">Coiled coil</keyword>
<name>A0AAD5SNL0_9FUNG</name>
<dbReference type="PANTHER" id="PTHR38120">
    <property type="entry name" value="EXPRESSED PROTEIN"/>
    <property type="match status" value="1"/>
</dbReference>
<dbReference type="AlphaFoldDB" id="A0AAD5SNL0"/>
<gene>
    <name evidence="3" type="ORF">HK100_008224</name>
</gene>
<feature type="region of interest" description="Disordered" evidence="2">
    <location>
        <begin position="406"/>
        <end position="450"/>
    </location>
</feature>
<dbReference type="PANTHER" id="PTHR38120:SF1">
    <property type="entry name" value="M PROTEIN, SEROTYPE 2.1"/>
    <property type="match status" value="1"/>
</dbReference>
<feature type="compositionally biased region" description="Gly residues" evidence="2">
    <location>
        <begin position="440"/>
        <end position="450"/>
    </location>
</feature>
<dbReference type="EMBL" id="JADGJH010003973">
    <property type="protein sequence ID" value="KAJ3087837.1"/>
    <property type="molecule type" value="Genomic_DNA"/>
</dbReference>
<protein>
    <submittedName>
        <fullName evidence="3">Uncharacterized protein</fullName>
    </submittedName>
</protein>
<feature type="region of interest" description="Disordered" evidence="2">
    <location>
        <begin position="163"/>
        <end position="191"/>
    </location>
</feature>
<evidence type="ECO:0000313" key="3">
    <source>
        <dbReference type="EMBL" id="KAJ3087837.1"/>
    </source>
</evidence>
<evidence type="ECO:0000256" key="2">
    <source>
        <dbReference type="SAM" id="MobiDB-lite"/>
    </source>
</evidence>
<feature type="compositionally biased region" description="Polar residues" evidence="2">
    <location>
        <begin position="175"/>
        <end position="186"/>
    </location>
</feature>
<accession>A0AAD5SNL0</accession>
<keyword evidence="4" id="KW-1185">Reference proteome</keyword>
<evidence type="ECO:0000256" key="1">
    <source>
        <dbReference type="SAM" id="Coils"/>
    </source>
</evidence>
<feature type="compositionally biased region" description="Pro residues" evidence="2">
    <location>
        <begin position="426"/>
        <end position="435"/>
    </location>
</feature>
<dbReference type="Proteomes" id="UP001211907">
    <property type="component" value="Unassembled WGS sequence"/>
</dbReference>
<evidence type="ECO:0000313" key="4">
    <source>
        <dbReference type="Proteomes" id="UP001211907"/>
    </source>
</evidence>
<comment type="caution">
    <text evidence="3">The sequence shown here is derived from an EMBL/GenBank/DDBJ whole genome shotgun (WGS) entry which is preliminary data.</text>
</comment>
<feature type="coiled-coil region" evidence="1">
    <location>
        <begin position="202"/>
        <end position="271"/>
    </location>
</feature>